<dbReference type="InterPro" id="IPR036573">
    <property type="entry name" value="CBM_sf_5/12"/>
</dbReference>
<name>Q2NTP4_SODGM</name>
<dbReference type="HOGENOM" id="CLU_650356_0_0_6"/>
<dbReference type="Gene3D" id="2.10.10.20">
    <property type="entry name" value="Carbohydrate-binding module superfamily 5/12"/>
    <property type="match status" value="1"/>
</dbReference>
<dbReference type="SUPFAM" id="SSF51055">
    <property type="entry name" value="Carbohydrate binding domain"/>
    <property type="match status" value="1"/>
</dbReference>
<dbReference type="Pfam" id="PF02839">
    <property type="entry name" value="CBM_5_12"/>
    <property type="match status" value="1"/>
</dbReference>
<protein>
    <recommendedName>
        <fullName evidence="2">Chitin-binding type-3 domain-containing protein</fullName>
    </recommendedName>
</protein>
<evidence type="ECO:0000256" key="1">
    <source>
        <dbReference type="ARBA" id="ARBA00022801"/>
    </source>
</evidence>
<dbReference type="AlphaFoldDB" id="Q2NTP4"/>
<dbReference type="GO" id="GO:0004553">
    <property type="term" value="F:hydrolase activity, hydrolyzing O-glycosyl compounds"/>
    <property type="evidence" value="ECO:0007669"/>
    <property type="project" value="InterPro"/>
</dbReference>
<reference evidence="3 4" key="1">
    <citation type="journal article" date="2006" name="Genome Res.">
        <title>Massive genome erosion and functional adaptations provide insights into the symbiotic lifestyle of Sodalis glossinidius in the tsetse host.</title>
        <authorList>
            <person name="Toh H."/>
            <person name="Weiss B.L."/>
            <person name="Perkin S.A.H."/>
            <person name="Yamashita A."/>
            <person name="Oshima K."/>
            <person name="Hattori M."/>
            <person name="Aksoy S."/>
        </authorList>
    </citation>
    <scope>NUCLEOTIDE SEQUENCE [LARGE SCALE GENOMIC DNA]</scope>
    <source>
        <strain evidence="4">morsitans</strain>
    </source>
</reference>
<keyword evidence="4" id="KW-1185">Reference proteome</keyword>
<dbReference type="GO" id="GO:0030246">
    <property type="term" value="F:carbohydrate binding"/>
    <property type="evidence" value="ECO:0007669"/>
    <property type="project" value="InterPro"/>
</dbReference>
<dbReference type="SMART" id="SM00495">
    <property type="entry name" value="ChtBD3"/>
    <property type="match status" value="1"/>
</dbReference>
<evidence type="ECO:0000313" key="3">
    <source>
        <dbReference type="EMBL" id="BAE74481.1"/>
    </source>
</evidence>
<dbReference type="GO" id="GO:0005576">
    <property type="term" value="C:extracellular region"/>
    <property type="evidence" value="ECO:0007669"/>
    <property type="project" value="InterPro"/>
</dbReference>
<dbReference type="EMBL" id="AP008232">
    <property type="protein sequence ID" value="BAE74481.1"/>
    <property type="molecule type" value="Genomic_DNA"/>
</dbReference>
<organism evidence="3 4">
    <name type="scientific">Sodalis glossinidius (strain morsitans)</name>
    <dbReference type="NCBI Taxonomy" id="343509"/>
    <lineage>
        <taxon>Bacteria</taxon>
        <taxon>Pseudomonadati</taxon>
        <taxon>Pseudomonadota</taxon>
        <taxon>Gammaproteobacteria</taxon>
        <taxon>Enterobacterales</taxon>
        <taxon>Bruguierivoracaceae</taxon>
        <taxon>Sodalis</taxon>
    </lineage>
</organism>
<evidence type="ECO:0000313" key="4">
    <source>
        <dbReference type="Proteomes" id="UP000001932"/>
    </source>
</evidence>
<dbReference type="eggNOG" id="COG3979">
    <property type="taxonomic scope" value="Bacteria"/>
</dbReference>
<dbReference type="InterPro" id="IPR003610">
    <property type="entry name" value="CBM5/12"/>
</dbReference>
<dbReference type="GO" id="GO:0005975">
    <property type="term" value="P:carbohydrate metabolic process"/>
    <property type="evidence" value="ECO:0007669"/>
    <property type="project" value="InterPro"/>
</dbReference>
<dbReference type="Pfam" id="PF11958">
    <property type="entry name" value="DUF3472"/>
    <property type="match status" value="1"/>
</dbReference>
<dbReference type="KEGG" id="sgl:SG1206"/>
<dbReference type="CAZy" id="CBM5">
    <property type="family name" value="Carbohydrate-Binding Module Family 5"/>
</dbReference>
<dbReference type="InterPro" id="IPR021862">
    <property type="entry name" value="DUF3472"/>
</dbReference>
<dbReference type="STRING" id="343509.SG1206"/>
<accession>Q2NTP4</accession>
<sequence>MIKMKKSTNFMSEFSYNSVPTSGPYINSVFNSTYAELIYTEQYVPSEGDAEHVYWSTCNPYFGERGSYAGIQHQKDKILEGVPFVYNNIFSVWDMKETTPDEPTEVKLEYGCPGLYSNRFGGEGTGLHTSHPMPWKTNQWYATAIRRWYIQEEDVTHAGMFMYSYETKKWVHFASVMIPKKDVLIKNKTVSGFLERFAGNALGYHGIYGQHFKMHSDGSWEKPLYYKASAGGSPRTWNAESVNSNTNIKLIAGGDFENDKKEKEFKVNQFDKRPKPTKAPRIDAISTELLSDTLKVSWTVDDGLSPQLSYAIEVREKEINGTLVAQESKLMPHQRLAYIKLPQNLMPGKYFVTLKITSIFNDDSDVKCTSFEVNNSIYPVWDKSTIYQHGDRVTFDNSDWEARWWNVGQEPQVTTPSSDSTWLKL</sequence>
<dbReference type="Proteomes" id="UP000001932">
    <property type="component" value="Chromosome"/>
</dbReference>
<keyword evidence="1" id="KW-0378">Hydrolase</keyword>
<feature type="domain" description="Chitin-binding type-3" evidence="2">
    <location>
        <begin position="378"/>
        <end position="425"/>
    </location>
</feature>
<dbReference type="CDD" id="cd12215">
    <property type="entry name" value="ChiC_BD"/>
    <property type="match status" value="1"/>
</dbReference>
<gene>
    <name evidence="3" type="ordered locus">SG1206</name>
</gene>
<evidence type="ECO:0000259" key="2">
    <source>
        <dbReference type="SMART" id="SM00495"/>
    </source>
</evidence>
<proteinExistence type="predicted"/>